<evidence type="ECO:0000256" key="3">
    <source>
        <dbReference type="ARBA" id="ARBA00022670"/>
    </source>
</evidence>
<comment type="catalytic activity">
    <reaction evidence="6 7">
        <text>Release of N-terminal amino acids, preferentially methionine, from peptides and arylamides.</text>
        <dbReference type="EC" id="3.4.11.18"/>
    </reaction>
</comment>
<dbReference type="AlphaFoldDB" id="A0A7Y6A259"/>
<feature type="binding site" evidence="6">
    <location>
        <position position="217"/>
    </location>
    <ligand>
        <name>substrate</name>
    </ligand>
</feature>
<evidence type="ECO:0000259" key="8">
    <source>
        <dbReference type="Pfam" id="PF00557"/>
    </source>
</evidence>
<dbReference type="Proteomes" id="UP000565724">
    <property type="component" value="Unassembled WGS sequence"/>
</dbReference>
<feature type="binding site" evidence="6">
    <location>
        <position position="274"/>
    </location>
    <ligand>
        <name>a divalent metal cation</name>
        <dbReference type="ChEBI" id="CHEBI:60240"/>
        <label>2</label>
        <note>catalytic</note>
    </ligand>
</feature>
<dbReference type="CDD" id="cd01086">
    <property type="entry name" value="MetAP1"/>
    <property type="match status" value="1"/>
</dbReference>
<evidence type="ECO:0000256" key="2">
    <source>
        <dbReference type="ARBA" id="ARBA00022438"/>
    </source>
</evidence>
<comment type="caution">
    <text evidence="9">The sequence shown here is derived from an EMBL/GenBank/DDBJ whole genome shotgun (WGS) entry which is preliminary data.</text>
</comment>
<protein>
    <recommendedName>
        <fullName evidence="6 7">Methionine aminopeptidase</fullName>
        <shortName evidence="6">MAP</shortName>
        <shortName evidence="6">MetAP</shortName>
        <ecNumber evidence="6 7">3.4.11.18</ecNumber>
    </recommendedName>
    <alternativeName>
        <fullName evidence="6">Peptidase M</fullName>
    </alternativeName>
</protein>
<evidence type="ECO:0000256" key="5">
    <source>
        <dbReference type="ARBA" id="ARBA00022801"/>
    </source>
</evidence>
<dbReference type="PANTHER" id="PTHR43330">
    <property type="entry name" value="METHIONINE AMINOPEPTIDASE"/>
    <property type="match status" value="1"/>
</dbReference>
<feature type="domain" description="Peptidase M24" evidence="8">
    <location>
        <begin position="48"/>
        <end position="280"/>
    </location>
</feature>
<comment type="similarity">
    <text evidence="6">Belongs to the peptidase M24A family. Methionine aminopeptidase type 1 subfamily.</text>
</comment>
<feature type="binding site" evidence="6">
    <location>
        <position position="210"/>
    </location>
    <ligand>
        <name>a divalent metal cation</name>
        <dbReference type="ChEBI" id="CHEBI:60240"/>
        <label>2</label>
        <note>catalytic</note>
    </ligand>
</feature>
<dbReference type="InterPro" id="IPR001714">
    <property type="entry name" value="Pept_M24_MAP"/>
</dbReference>
<keyword evidence="3 6" id="KW-0645">Protease</keyword>
<feature type="binding site" evidence="6">
    <location>
        <position position="274"/>
    </location>
    <ligand>
        <name>a divalent metal cation</name>
        <dbReference type="ChEBI" id="CHEBI:60240"/>
        <label>1</label>
    </ligand>
</feature>
<feature type="binding site" evidence="6">
    <location>
        <position position="136"/>
    </location>
    <ligand>
        <name>a divalent metal cation</name>
        <dbReference type="ChEBI" id="CHEBI:60240"/>
        <label>1</label>
    </ligand>
</feature>
<keyword evidence="4 6" id="KW-0479">Metal-binding</keyword>
<dbReference type="GO" id="GO:0004239">
    <property type="term" value="F:initiator methionyl aminopeptidase activity"/>
    <property type="evidence" value="ECO:0007669"/>
    <property type="project" value="UniProtKB-UniRule"/>
</dbReference>
<dbReference type="GO" id="GO:0070006">
    <property type="term" value="F:metalloaminopeptidase activity"/>
    <property type="evidence" value="ECO:0007669"/>
    <property type="project" value="UniProtKB-UniRule"/>
</dbReference>
<feature type="binding site" evidence="6">
    <location>
        <position position="119"/>
    </location>
    <ligand>
        <name>substrate</name>
    </ligand>
</feature>
<dbReference type="EC" id="3.4.11.18" evidence="6 7"/>
<gene>
    <name evidence="6 9" type="primary">map</name>
    <name evidence="9" type="ORF">HP550_07640</name>
</gene>
<accession>A0A7Y6A259</accession>
<evidence type="ECO:0000256" key="4">
    <source>
        <dbReference type="ARBA" id="ARBA00022723"/>
    </source>
</evidence>
<dbReference type="InterPro" id="IPR002467">
    <property type="entry name" value="Pept_M24A_MAP1"/>
</dbReference>
<dbReference type="SUPFAM" id="SSF55920">
    <property type="entry name" value="Creatinase/aminopeptidase"/>
    <property type="match status" value="1"/>
</dbReference>
<dbReference type="NCBIfam" id="TIGR00500">
    <property type="entry name" value="met_pdase_I"/>
    <property type="match status" value="1"/>
</dbReference>
<dbReference type="Pfam" id="PF00557">
    <property type="entry name" value="Peptidase_M24"/>
    <property type="match status" value="1"/>
</dbReference>
<evidence type="ECO:0000313" key="10">
    <source>
        <dbReference type="Proteomes" id="UP000565724"/>
    </source>
</evidence>
<dbReference type="HAMAP" id="MF_01974">
    <property type="entry name" value="MetAP_1"/>
    <property type="match status" value="1"/>
</dbReference>
<dbReference type="Gene3D" id="3.90.230.10">
    <property type="entry name" value="Creatinase/methionine aminopeptidase superfamily"/>
    <property type="match status" value="1"/>
</dbReference>
<evidence type="ECO:0000256" key="6">
    <source>
        <dbReference type="HAMAP-Rule" id="MF_01974"/>
    </source>
</evidence>
<keyword evidence="5 6" id="KW-0378">Hydrolase</keyword>
<dbReference type="GO" id="GO:0005829">
    <property type="term" value="C:cytosol"/>
    <property type="evidence" value="ECO:0007669"/>
    <property type="project" value="TreeGrafter"/>
</dbReference>
<evidence type="ECO:0000256" key="7">
    <source>
        <dbReference type="RuleBase" id="RU003653"/>
    </source>
</evidence>
<evidence type="ECO:0000256" key="1">
    <source>
        <dbReference type="ARBA" id="ARBA00002521"/>
    </source>
</evidence>
<feature type="binding site" evidence="6">
    <location>
        <position position="147"/>
    </location>
    <ligand>
        <name>a divalent metal cation</name>
        <dbReference type="ChEBI" id="CHEBI:60240"/>
        <label>1</label>
    </ligand>
</feature>
<dbReference type="PRINTS" id="PR00599">
    <property type="entry name" value="MAPEPTIDASE"/>
</dbReference>
<sequence length="291" mass="30335">MAVTAARGSRDLVLRGRVSSEAWPTGCCLPISWQAGGVALKNPSQIDQMRPAGKFVAGVLSSLRDVAREGMTLKQLDTHAHQMIDAAGAHSVYLGYHPSFGAMPYPGVLCTSVNDAALHGLPSDYVLADGDVLSIDFAAQVQGWVADSALTFQVGTQDPTVQKLIETTEKALDAGIKAARAGARMGDISSAIGTIGRAGGYGINADFGGHGVGRTMHEDPHVPNLGRPGTGQKLKAGLVIAIEPWFMAGGDEYTIDDDGWTIRTGDGSLAAHAEHTIAITPDGPLVLTARD</sequence>
<organism evidence="9 10">
    <name type="scientific">Cellulomonas humilata</name>
    <dbReference type="NCBI Taxonomy" id="144055"/>
    <lineage>
        <taxon>Bacteria</taxon>
        <taxon>Bacillati</taxon>
        <taxon>Actinomycetota</taxon>
        <taxon>Actinomycetes</taxon>
        <taxon>Micrococcales</taxon>
        <taxon>Cellulomonadaceae</taxon>
        <taxon>Cellulomonas</taxon>
    </lineage>
</organism>
<comment type="subunit">
    <text evidence="6">Monomer.</text>
</comment>
<dbReference type="GO" id="GO:0006508">
    <property type="term" value="P:proteolysis"/>
    <property type="evidence" value="ECO:0007669"/>
    <property type="project" value="UniProtKB-KW"/>
</dbReference>
<dbReference type="InterPro" id="IPR000994">
    <property type="entry name" value="Pept_M24"/>
</dbReference>
<keyword evidence="10" id="KW-1185">Reference proteome</keyword>
<comment type="cofactor">
    <cofactor evidence="6">
        <name>Co(2+)</name>
        <dbReference type="ChEBI" id="CHEBI:48828"/>
    </cofactor>
    <cofactor evidence="6">
        <name>Zn(2+)</name>
        <dbReference type="ChEBI" id="CHEBI:29105"/>
    </cofactor>
    <cofactor evidence="6">
        <name>Mn(2+)</name>
        <dbReference type="ChEBI" id="CHEBI:29035"/>
    </cofactor>
    <cofactor evidence="6">
        <name>Fe(2+)</name>
        <dbReference type="ChEBI" id="CHEBI:29033"/>
    </cofactor>
    <text evidence="6">Binds 2 divalent metal cations per subunit. Has a high-affinity and a low affinity metal-binding site. The true nature of the physiological cofactor is under debate. The enzyme is active with cobalt, zinc, manganese or divalent iron ions. Most likely, methionine aminopeptidases function as mononuclear Fe(2+)-metalloproteases under physiological conditions, and the catalytically relevant metal-binding site has been assigned to the histidine-containing high-affinity site.</text>
</comment>
<feature type="binding site" evidence="6">
    <location>
        <position position="147"/>
    </location>
    <ligand>
        <name>a divalent metal cation</name>
        <dbReference type="ChEBI" id="CHEBI:60240"/>
        <label>2</label>
        <note>catalytic</note>
    </ligand>
</feature>
<keyword evidence="2 6" id="KW-0031">Aminopeptidase</keyword>
<reference evidence="9 10" key="1">
    <citation type="submission" date="2020-05" db="EMBL/GenBank/DDBJ databases">
        <title>Genome Sequencing of Type Strains.</title>
        <authorList>
            <person name="Lemaire J.F."/>
            <person name="Inderbitzin P."/>
            <person name="Gregorio O.A."/>
            <person name="Collins S.B."/>
            <person name="Wespe N."/>
            <person name="Knight-Connoni V."/>
        </authorList>
    </citation>
    <scope>NUCLEOTIDE SEQUENCE [LARGE SCALE GENOMIC DNA]</scope>
    <source>
        <strain evidence="9 10">ATCC 25174</strain>
    </source>
</reference>
<proteinExistence type="inferred from homology"/>
<dbReference type="PANTHER" id="PTHR43330:SF27">
    <property type="entry name" value="METHIONINE AMINOPEPTIDASE"/>
    <property type="match status" value="1"/>
</dbReference>
<name>A0A7Y6A259_9CELL</name>
<dbReference type="GO" id="GO:0046872">
    <property type="term" value="F:metal ion binding"/>
    <property type="evidence" value="ECO:0007669"/>
    <property type="project" value="UniProtKB-UniRule"/>
</dbReference>
<dbReference type="InterPro" id="IPR036005">
    <property type="entry name" value="Creatinase/aminopeptidase-like"/>
</dbReference>
<evidence type="ECO:0000313" key="9">
    <source>
        <dbReference type="EMBL" id="NUU17119.1"/>
    </source>
</evidence>
<comment type="function">
    <text evidence="1 6">Removes the N-terminal methionine from nascent proteins. The N-terminal methionine is often cleaved when the second residue in the primary sequence is small and uncharged (Met-Ala-, Cys, Gly, Pro, Ser, Thr, or Val). Requires deformylation of the N(alpha)-formylated initiator methionine before it can be hydrolyzed.</text>
</comment>
<dbReference type="EMBL" id="JABMCI010000060">
    <property type="protein sequence ID" value="NUU17119.1"/>
    <property type="molecule type" value="Genomic_DNA"/>
</dbReference>
<feature type="binding site" evidence="6">
    <location>
        <position position="243"/>
    </location>
    <ligand>
        <name>a divalent metal cation</name>
        <dbReference type="ChEBI" id="CHEBI:60240"/>
        <label>2</label>
        <note>catalytic</note>
    </ligand>
</feature>